<sequence>MTHDSFYEHFADSLYEDGKPINLVKLTNKNNVSITLMDIGATWLRCQLPLKNTLNESFRDIILFAKNLSAHKKQTAYLGVTVGPYANRIANACYHLNGKHYSLLANEGENALHGGQIGLDKLRFEIAHISKQSVHFKTQSLIDGFAKPIAIEVIYELSDDDSISLTYKGLSSEDTFLNLTNHAYFNLSGIESEHSIFDHFIYLNSNNYLELSESNIPTGRIVNCKNTDADLTTLSQFKRPYDTAFILEKTANQSGKADVVLISPDKDVSLKLFTTKPSIQLYTADFMTNAEGPFGMYPRSHGVAIEPQYFPDGPNHPEWVGKNGFLKANSAYEHKTIYQLTFSQ</sequence>
<accession>A0ABV6CD98</accession>
<comment type="similarity">
    <text evidence="1">Belongs to the aldose epimerase family.</text>
</comment>
<evidence type="ECO:0000256" key="3">
    <source>
        <dbReference type="ARBA" id="ARBA00023235"/>
    </source>
</evidence>
<proteinExistence type="inferred from homology"/>
<dbReference type="CDD" id="cd09019">
    <property type="entry name" value="galactose_mutarotase_like"/>
    <property type="match status" value="1"/>
</dbReference>
<protein>
    <recommendedName>
        <fullName evidence="2">Aldose 1-epimerase</fullName>
    </recommendedName>
    <alternativeName>
        <fullName evidence="6">Galactose mutarotase</fullName>
    </alternativeName>
    <alternativeName>
        <fullName evidence="5">Type-1 mutarotase</fullName>
    </alternativeName>
</protein>
<evidence type="ECO:0000256" key="4">
    <source>
        <dbReference type="ARBA" id="ARBA00023277"/>
    </source>
</evidence>
<dbReference type="Gene3D" id="2.70.98.10">
    <property type="match status" value="1"/>
</dbReference>
<evidence type="ECO:0000256" key="1">
    <source>
        <dbReference type="ARBA" id="ARBA00006206"/>
    </source>
</evidence>
<dbReference type="PROSITE" id="PS00545">
    <property type="entry name" value="ALDOSE_1_EPIMERASE"/>
    <property type="match status" value="1"/>
</dbReference>
<dbReference type="InterPro" id="IPR018052">
    <property type="entry name" value="Ald1_epimerase_CS"/>
</dbReference>
<dbReference type="EMBL" id="JBHLXE010000111">
    <property type="protein sequence ID" value="MFC0180974.1"/>
    <property type="molecule type" value="Genomic_DNA"/>
</dbReference>
<dbReference type="NCBIfam" id="NF008277">
    <property type="entry name" value="PRK11055.1"/>
    <property type="match status" value="1"/>
</dbReference>
<keyword evidence="8" id="KW-1185">Reference proteome</keyword>
<evidence type="ECO:0000256" key="2">
    <source>
        <dbReference type="ARBA" id="ARBA00014165"/>
    </source>
</evidence>
<evidence type="ECO:0000256" key="6">
    <source>
        <dbReference type="ARBA" id="ARBA00033373"/>
    </source>
</evidence>
<gene>
    <name evidence="7" type="ORF">ACFFIT_12915</name>
</gene>
<dbReference type="InterPro" id="IPR014718">
    <property type="entry name" value="GH-type_carb-bd"/>
</dbReference>
<evidence type="ECO:0000313" key="7">
    <source>
        <dbReference type="EMBL" id="MFC0180974.1"/>
    </source>
</evidence>
<dbReference type="InterPro" id="IPR011013">
    <property type="entry name" value="Gal_mutarotase_sf_dom"/>
</dbReference>
<dbReference type="InterPro" id="IPR047215">
    <property type="entry name" value="Galactose_mutarotase-like"/>
</dbReference>
<organism evidence="7 8">
    <name type="scientific">Thorsellia kenyensis</name>
    <dbReference type="NCBI Taxonomy" id="1549888"/>
    <lineage>
        <taxon>Bacteria</taxon>
        <taxon>Pseudomonadati</taxon>
        <taxon>Pseudomonadota</taxon>
        <taxon>Gammaproteobacteria</taxon>
        <taxon>Enterobacterales</taxon>
        <taxon>Thorselliaceae</taxon>
        <taxon>Thorsellia</taxon>
    </lineage>
</organism>
<dbReference type="Proteomes" id="UP001589758">
    <property type="component" value="Unassembled WGS sequence"/>
</dbReference>
<dbReference type="PANTHER" id="PTHR10091">
    <property type="entry name" value="ALDOSE-1-EPIMERASE"/>
    <property type="match status" value="1"/>
</dbReference>
<keyword evidence="3 7" id="KW-0413">Isomerase</keyword>
<comment type="caution">
    <text evidence="7">The sequence shown here is derived from an EMBL/GenBank/DDBJ whole genome shotgun (WGS) entry which is preliminary data.</text>
</comment>
<evidence type="ECO:0000256" key="5">
    <source>
        <dbReference type="ARBA" id="ARBA00032300"/>
    </source>
</evidence>
<dbReference type="RefSeq" id="WP_385878294.1">
    <property type="nucleotide sequence ID" value="NZ_JBHLXE010000111.1"/>
</dbReference>
<dbReference type="Pfam" id="PF01263">
    <property type="entry name" value="Aldose_epim"/>
    <property type="match status" value="1"/>
</dbReference>
<name>A0ABV6CD98_9GAMM</name>
<dbReference type="GO" id="GO:0004034">
    <property type="term" value="F:aldose 1-epimerase activity"/>
    <property type="evidence" value="ECO:0007669"/>
    <property type="project" value="UniProtKB-EC"/>
</dbReference>
<keyword evidence="4" id="KW-0119">Carbohydrate metabolism</keyword>
<evidence type="ECO:0000313" key="8">
    <source>
        <dbReference type="Proteomes" id="UP001589758"/>
    </source>
</evidence>
<dbReference type="PANTHER" id="PTHR10091:SF0">
    <property type="entry name" value="GALACTOSE MUTAROTASE"/>
    <property type="match status" value="1"/>
</dbReference>
<dbReference type="SUPFAM" id="SSF74650">
    <property type="entry name" value="Galactose mutarotase-like"/>
    <property type="match status" value="1"/>
</dbReference>
<reference evidence="7 8" key="1">
    <citation type="submission" date="2024-09" db="EMBL/GenBank/DDBJ databases">
        <authorList>
            <person name="Sun Q."/>
            <person name="Mori K."/>
        </authorList>
    </citation>
    <scope>NUCLEOTIDE SEQUENCE [LARGE SCALE GENOMIC DNA]</scope>
    <source>
        <strain evidence="7 8">CCM 8545</strain>
    </source>
</reference>
<dbReference type="InterPro" id="IPR008183">
    <property type="entry name" value="Aldose_1/G6P_1-epimerase"/>
</dbReference>